<evidence type="ECO:0000313" key="3">
    <source>
        <dbReference type="EMBL" id="GIE97567.1"/>
    </source>
</evidence>
<dbReference type="RefSeq" id="WP_203784615.1">
    <property type="nucleotide sequence ID" value="NZ_BOMV01000057.1"/>
</dbReference>
<dbReference type="Proteomes" id="UP000636960">
    <property type="component" value="Unassembled WGS sequence"/>
</dbReference>
<protein>
    <recommendedName>
        <fullName evidence="5">CU044_5270 family protein</fullName>
    </recommendedName>
</protein>
<feature type="region of interest" description="Disordered" evidence="1">
    <location>
        <begin position="173"/>
        <end position="208"/>
    </location>
</feature>
<keyword evidence="2" id="KW-0812">Transmembrane</keyword>
<comment type="caution">
    <text evidence="3">The sequence shown here is derived from an EMBL/GenBank/DDBJ whole genome shotgun (WGS) entry which is preliminary data.</text>
</comment>
<reference evidence="3" key="1">
    <citation type="submission" date="2021-01" db="EMBL/GenBank/DDBJ databases">
        <title>Whole genome shotgun sequence of Actinoplanes rishiriensis NBRC 108556.</title>
        <authorList>
            <person name="Komaki H."/>
            <person name="Tamura T."/>
        </authorList>
    </citation>
    <scope>NUCLEOTIDE SEQUENCE</scope>
    <source>
        <strain evidence="3">NBRC 108556</strain>
    </source>
</reference>
<keyword evidence="2" id="KW-0472">Membrane</keyword>
<gene>
    <name evidence="3" type="ORF">Ari01nite_50320</name>
</gene>
<name>A0A919N1Q9_9ACTN</name>
<sequence length="346" mass="35582">MNENDAMARLAAANPVPDPIAAPTSQAHFCLRAVLAQPVAQPVAQPGRHRGRRMVLAAAALALVAGGGTVVARHLRAERPEPPRNTVAAPSAIFAAAAGAAGKSAGQGEFVHVAGTAGRIVHVPAAGGYDLIRVDSVRSVQPAEGRPGEGWLAVGEQGASVRPLTERDAAAYRRDGSPSAADLPGNEGDDLTPNLAGDPEFTGDVGDLPDDPAAAVAAMIGTPSAAPPDGQGWLFRECTRLLDVFTNSLSGVDRAKVFRALGALTGVRTLGTGTDPMGRPAVGLAYTGETVRYGLIDWQIFLRPGTDQIVFTQAVVRRPGPANQTLAPGVVQYSTAVTDVVHSDTP</sequence>
<evidence type="ECO:0008006" key="5">
    <source>
        <dbReference type="Google" id="ProtNLM"/>
    </source>
</evidence>
<keyword evidence="2" id="KW-1133">Transmembrane helix</keyword>
<proteinExistence type="predicted"/>
<dbReference type="AlphaFoldDB" id="A0A919N1Q9"/>
<evidence type="ECO:0000313" key="4">
    <source>
        <dbReference type="Proteomes" id="UP000636960"/>
    </source>
</evidence>
<accession>A0A919N1Q9</accession>
<organism evidence="3 4">
    <name type="scientific">Paractinoplanes rishiriensis</name>
    <dbReference type="NCBI Taxonomy" id="1050105"/>
    <lineage>
        <taxon>Bacteria</taxon>
        <taxon>Bacillati</taxon>
        <taxon>Actinomycetota</taxon>
        <taxon>Actinomycetes</taxon>
        <taxon>Micromonosporales</taxon>
        <taxon>Micromonosporaceae</taxon>
        <taxon>Paractinoplanes</taxon>
    </lineage>
</organism>
<feature type="transmembrane region" description="Helical" evidence="2">
    <location>
        <begin position="55"/>
        <end position="75"/>
    </location>
</feature>
<dbReference type="EMBL" id="BOMV01000057">
    <property type="protein sequence ID" value="GIE97567.1"/>
    <property type="molecule type" value="Genomic_DNA"/>
</dbReference>
<evidence type="ECO:0000256" key="1">
    <source>
        <dbReference type="SAM" id="MobiDB-lite"/>
    </source>
</evidence>
<keyword evidence="4" id="KW-1185">Reference proteome</keyword>
<evidence type="ECO:0000256" key="2">
    <source>
        <dbReference type="SAM" id="Phobius"/>
    </source>
</evidence>